<evidence type="ECO:0000313" key="2">
    <source>
        <dbReference type="EMBL" id="PEH88900.1"/>
    </source>
</evidence>
<dbReference type="GeneID" id="80800965"/>
<dbReference type="AlphaFoldDB" id="A0A2A7UUC4"/>
<dbReference type="Proteomes" id="UP000220246">
    <property type="component" value="Unassembled WGS sequence"/>
</dbReference>
<feature type="transmembrane region" description="Helical" evidence="1">
    <location>
        <begin position="138"/>
        <end position="156"/>
    </location>
</feature>
<feature type="transmembrane region" description="Helical" evidence="1">
    <location>
        <begin position="95"/>
        <end position="117"/>
    </location>
</feature>
<dbReference type="RefSeq" id="WP_066535584.1">
    <property type="nucleotide sequence ID" value="NZ_PDEA01000001.1"/>
</dbReference>
<feature type="transmembrane region" description="Helical" evidence="1">
    <location>
        <begin position="72"/>
        <end position="89"/>
    </location>
</feature>
<protein>
    <submittedName>
        <fullName evidence="2">DUF2214 domain-containing protein</fullName>
    </submittedName>
</protein>
<dbReference type="EMBL" id="PDEA01000001">
    <property type="protein sequence ID" value="PEH88900.1"/>
    <property type="molecule type" value="Genomic_DNA"/>
</dbReference>
<name>A0A2A7UUC4_COMTR</name>
<keyword evidence="1" id="KW-0812">Transmembrane</keyword>
<accession>A0A2A7UUC4</accession>
<feature type="transmembrane region" description="Helical" evidence="1">
    <location>
        <begin position="33"/>
        <end position="51"/>
    </location>
</feature>
<gene>
    <name evidence="2" type="ORF">CRM82_10140</name>
</gene>
<organism evidence="2 3">
    <name type="scientific">Comamonas terrigena</name>
    <dbReference type="NCBI Taxonomy" id="32013"/>
    <lineage>
        <taxon>Bacteria</taxon>
        <taxon>Pseudomonadati</taxon>
        <taxon>Pseudomonadota</taxon>
        <taxon>Betaproteobacteria</taxon>
        <taxon>Burkholderiales</taxon>
        <taxon>Comamonadaceae</taxon>
        <taxon>Comamonas</taxon>
    </lineage>
</organism>
<evidence type="ECO:0000313" key="3">
    <source>
        <dbReference type="Proteomes" id="UP000220246"/>
    </source>
</evidence>
<comment type="caution">
    <text evidence="2">The sequence shown here is derived from an EMBL/GenBank/DDBJ whole genome shotgun (WGS) entry which is preliminary data.</text>
</comment>
<dbReference type="OrthoDB" id="8537176at2"/>
<dbReference type="STRING" id="1219032.GCA_001515545_01678"/>
<keyword evidence="3" id="KW-1185">Reference proteome</keyword>
<reference evidence="3" key="1">
    <citation type="submission" date="2017-09" db="EMBL/GenBank/DDBJ databases">
        <title>FDA dAtabase for Regulatory Grade micrObial Sequences (FDA-ARGOS): Supporting development and validation of Infectious Disease Dx tests.</title>
        <authorList>
            <person name="Minogue T."/>
            <person name="Wolcott M."/>
            <person name="Wasieloski L."/>
            <person name="Aguilar W."/>
            <person name="Moore D."/>
            <person name="Tallon L."/>
            <person name="Sadzewicz L."/>
            <person name="Ott S."/>
            <person name="Zhao X."/>
            <person name="Nagaraj S."/>
            <person name="Vavikolanu K."/>
            <person name="Aluvathingal J."/>
            <person name="Nadendla S."/>
            <person name="Sichtig H."/>
        </authorList>
    </citation>
    <scope>NUCLEOTIDE SEQUENCE [LARGE SCALE GENOMIC DNA]</scope>
    <source>
        <strain evidence="3">FDAARGOS_394</strain>
    </source>
</reference>
<evidence type="ECO:0000256" key="1">
    <source>
        <dbReference type="SAM" id="Phobius"/>
    </source>
</evidence>
<keyword evidence="1" id="KW-1133">Transmembrane helix</keyword>
<sequence length="158" mass="17014">MPPALLQVLEALSLWPGARWLQASGTAYLWVNAAHILGLGLLVGAIVPLDLRLLGLWRQVPLAALRPVLQPMAALGLALALLTGLWLFSVRPVDYAFNTAFQCKLALLVLALGNIAWQHGAVGWSARAQHAAAVRCRAALSLLLWLAMVLAGRWIGFL</sequence>
<keyword evidence="1" id="KW-0472">Membrane</keyword>
<proteinExistence type="predicted"/>